<accession>A0ABU3PAJ7</accession>
<evidence type="ECO:0000313" key="2">
    <source>
        <dbReference type="EMBL" id="MDT8999542.1"/>
    </source>
</evidence>
<feature type="signal peptide" evidence="1">
    <location>
        <begin position="1"/>
        <end position="29"/>
    </location>
</feature>
<protein>
    <recommendedName>
        <fullName evidence="4">TonB C-terminal domain-containing protein</fullName>
    </recommendedName>
</protein>
<keyword evidence="3" id="KW-1185">Reference proteome</keyword>
<evidence type="ECO:0000313" key="3">
    <source>
        <dbReference type="Proteomes" id="UP001246372"/>
    </source>
</evidence>
<reference evidence="2" key="1">
    <citation type="submission" date="2023-09" db="EMBL/GenBank/DDBJ databases">
        <title>Paucibacter sp. APW11 Genome sequencing and assembly.</title>
        <authorList>
            <person name="Kim I."/>
        </authorList>
    </citation>
    <scope>NUCLEOTIDE SEQUENCE</scope>
    <source>
        <strain evidence="2">APW11</strain>
    </source>
</reference>
<dbReference type="EMBL" id="JAVXZY010000003">
    <property type="protein sequence ID" value="MDT8999542.1"/>
    <property type="molecule type" value="Genomic_DNA"/>
</dbReference>
<comment type="caution">
    <text evidence="2">The sequence shown here is derived from an EMBL/GenBank/DDBJ whole genome shotgun (WGS) entry which is preliminary data.</text>
</comment>
<sequence>MNHPSKKQGFERIVAVLGLAVALGTCAHAQTQDVSPPSPAHALSCLQRPERAPQYPSKHSYDNTPGFMRLQLQFAKPDEGPTVRVLSNTAREDMQDVVMRYVERYRLPCLTPTDGIVSAVQEFSFSNSDLAPLPYDEEGARRPAFCIVMPRKDVEPPSMLGNSVSHIVATAAFSGDGESPPEVKIIHSSGTGAMEALVRERLAEYRMPCRHAGDAPQAMRQQFTFVPAGVRRYVLKRQAFGLAEFLGMTTDARQLQADFDFNTMNCPFKLHYSIYGPALPNEVRASGKKDPNRVAFLHWMKARQLAFASDRQANDMFGQTVQIDVPCGRLNLQPQPSPN</sequence>
<evidence type="ECO:0008006" key="4">
    <source>
        <dbReference type="Google" id="ProtNLM"/>
    </source>
</evidence>
<proteinExistence type="predicted"/>
<dbReference type="Proteomes" id="UP001246372">
    <property type="component" value="Unassembled WGS sequence"/>
</dbReference>
<evidence type="ECO:0000256" key="1">
    <source>
        <dbReference type="SAM" id="SignalP"/>
    </source>
</evidence>
<dbReference type="RefSeq" id="WP_315650103.1">
    <property type="nucleotide sequence ID" value="NZ_JAVXZY010000003.1"/>
</dbReference>
<name>A0ABU3PAJ7_9BURK</name>
<organism evidence="2 3">
    <name type="scientific">Roseateles aquae</name>
    <dbReference type="NCBI Taxonomy" id="3077235"/>
    <lineage>
        <taxon>Bacteria</taxon>
        <taxon>Pseudomonadati</taxon>
        <taxon>Pseudomonadota</taxon>
        <taxon>Betaproteobacteria</taxon>
        <taxon>Burkholderiales</taxon>
        <taxon>Sphaerotilaceae</taxon>
        <taxon>Roseateles</taxon>
    </lineage>
</organism>
<feature type="chain" id="PRO_5047219382" description="TonB C-terminal domain-containing protein" evidence="1">
    <location>
        <begin position="30"/>
        <end position="339"/>
    </location>
</feature>
<keyword evidence="1" id="KW-0732">Signal</keyword>
<gene>
    <name evidence="2" type="ORF">RQP53_09710</name>
</gene>